<gene>
    <name evidence="2" type="ORF">LIZ65_01595</name>
</gene>
<dbReference type="Proteomes" id="UP001299546">
    <property type="component" value="Unassembled WGS sequence"/>
</dbReference>
<dbReference type="EMBL" id="JAJCIS010000001">
    <property type="protein sequence ID" value="MCB7385967.1"/>
    <property type="molecule type" value="Genomic_DNA"/>
</dbReference>
<evidence type="ECO:0000313" key="3">
    <source>
        <dbReference type="Proteomes" id="UP001299546"/>
    </source>
</evidence>
<sequence>MRKGGKLLDNKGMTLVEVMTAFVILLMGMSALIHATTLSLKLINKSKEVQIEADEAVKDYYKNHTSDGAKAEEDVTIKLIPKDGQDAGEMELKLYTYESPSTAELEGGRYLYYFQSGGDD</sequence>
<evidence type="ECO:0000313" key="2">
    <source>
        <dbReference type="EMBL" id="MCB7385967.1"/>
    </source>
</evidence>
<protein>
    <submittedName>
        <fullName evidence="2">Prepilin-type N-terminal cleavage/methylation domain-containing protein</fullName>
    </submittedName>
</protein>
<keyword evidence="3" id="KW-1185">Reference proteome</keyword>
<dbReference type="RefSeq" id="WP_066732001.1">
    <property type="nucleotide sequence ID" value="NZ_JAJCIQ010000001.1"/>
</dbReference>
<accession>A0ABS8DCZ3</accession>
<dbReference type="InterPro" id="IPR012902">
    <property type="entry name" value="N_methyl_site"/>
</dbReference>
<proteinExistence type="predicted"/>
<keyword evidence="1" id="KW-0472">Membrane</keyword>
<organism evidence="2 3">
    <name type="scientific">Bariatricus massiliensis</name>
    <dbReference type="NCBI Taxonomy" id="1745713"/>
    <lineage>
        <taxon>Bacteria</taxon>
        <taxon>Bacillati</taxon>
        <taxon>Bacillota</taxon>
        <taxon>Clostridia</taxon>
        <taxon>Lachnospirales</taxon>
        <taxon>Lachnospiraceae</taxon>
        <taxon>Bariatricus</taxon>
    </lineage>
</organism>
<feature type="transmembrane region" description="Helical" evidence="1">
    <location>
        <begin position="12"/>
        <end position="33"/>
    </location>
</feature>
<reference evidence="2 3" key="1">
    <citation type="submission" date="2021-10" db="EMBL/GenBank/DDBJ databases">
        <title>Collection of gut derived symbiotic bacterial strains cultured from healthy donors.</title>
        <authorList>
            <person name="Lin H."/>
            <person name="Littmann E."/>
            <person name="Kohout C."/>
            <person name="Pamer E.G."/>
        </authorList>
    </citation>
    <scope>NUCLEOTIDE SEQUENCE [LARGE SCALE GENOMIC DNA]</scope>
    <source>
        <strain evidence="2 3">DFI.1.165</strain>
    </source>
</reference>
<dbReference type="Pfam" id="PF07963">
    <property type="entry name" value="N_methyl"/>
    <property type="match status" value="1"/>
</dbReference>
<name>A0ABS8DCZ3_9FIRM</name>
<comment type="caution">
    <text evidence="2">The sequence shown here is derived from an EMBL/GenBank/DDBJ whole genome shotgun (WGS) entry which is preliminary data.</text>
</comment>
<keyword evidence="1" id="KW-1133">Transmembrane helix</keyword>
<evidence type="ECO:0000256" key="1">
    <source>
        <dbReference type="SAM" id="Phobius"/>
    </source>
</evidence>
<keyword evidence="1" id="KW-0812">Transmembrane</keyword>